<dbReference type="OMA" id="RENNLFH"/>
<sequence>MACAAVGVPGLFRGSVGAICTQAALLRLTPSALRHLTLSSIMKSKRKTDHLERTADVVRRENEFLFHQGRKH</sequence>
<dbReference type="Ensembl" id="ENSEAST00005008624.1">
    <property type="protein sequence ID" value="ENSEASP00005007905.1"/>
    <property type="gene ID" value="ENSEASG00005005747.1"/>
</dbReference>
<accession>A0A8C4LFF9</accession>
<evidence type="ECO:0000313" key="1">
    <source>
        <dbReference type="Ensembl" id="ENSEASP00005007905.1"/>
    </source>
</evidence>
<organism evidence="1">
    <name type="scientific">Equus asinus asinus</name>
    <dbReference type="NCBI Taxonomy" id="83772"/>
    <lineage>
        <taxon>Eukaryota</taxon>
        <taxon>Metazoa</taxon>
        <taxon>Chordata</taxon>
        <taxon>Craniata</taxon>
        <taxon>Vertebrata</taxon>
        <taxon>Euteleostomi</taxon>
        <taxon>Mammalia</taxon>
        <taxon>Eutheria</taxon>
        <taxon>Laurasiatheria</taxon>
        <taxon>Perissodactyla</taxon>
        <taxon>Equidae</taxon>
        <taxon>Equus</taxon>
    </lineage>
</organism>
<dbReference type="AlphaFoldDB" id="A0A8C4LFF9"/>
<name>A0A8C4LFF9_EQUAS</name>
<protein>
    <submittedName>
        <fullName evidence="1">Uncharacterized protein</fullName>
    </submittedName>
</protein>
<reference evidence="1" key="1">
    <citation type="submission" date="2023-03" db="UniProtKB">
        <authorList>
            <consortium name="Ensembl"/>
        </authorList>
    </citation>
    <scope>IDENTIFICATION</scope>
</reference>
<proteinExistence type="predicted"/>